<dbReference type="HAMAP" id="MF_00122">
    <property type="entry name" value="GatC"/>
    <property type="match status" value="1"/>
</dbReference>
<dbReference type="NCBIfam" id="TIGR00135">
    <property type="entry name" value="gatC"/>
    <property type="match status" value="1"/>
</dbReference>
<evidence type="ECO:0000256" key="6">
    <source>
        <dbReference type="HAMAP-Rule" id="MF_00122"/>
    </source>
</evidence>
<dbReference type="SUPFAM" id="SSF141000">
    <property type="entry name" value="Glu-tRNAGln amidotransferase C subunit"/>
    <property type="match status" value="1"/>
</dbReference>
<accession>A0A1G7TGZ0</accession>
<sequence>MITREDIQHVAQLAKLSFSEEELDQFTPNIQEIIGMVEQLQEVETEGIAPTYHGNQLKNIYREDVAVENATYQELLKNAPTAKDGYIQVPVIIEDEKGA</sequence>
<dbReference type="RefSeq" id="WP_090290025.1">
    <property type="nucleotide sequence ID" value="NZ_FNCK01000006.1"/>
</dbReference>
<dbReference type="EMBL" id="FNCK01000006">
    <property type="protein sequence ID" value="SDG34461.1"/>
    <property type="molecule type" value="Genomic_DNA"/>
</dbReference>
<comment type="function">
    <text evidence="3 6">Allows the formation of correctly charged Asn-tRNA(Asn) or Gln-tRNA(Gln) through the transamidation of misacylated Asp-tRNA(Asn) or Glu-tRNA(Gln) in organisms which lack either or both of asparaginyl-tRNA or glutaminyl-tRNA synthetases. The reaction takes place in the presence of glutamine and ATP through an activated phospho-Asp-tRNA(Asn) or phospho-Glu-tRNA(Gln).</text>
</comment>
<dbReference type="InterPro" id="IPR036113">
    <property type="entry name" value="Asp/Glu-ADT_sf_sub_c"/>
</dbReference>
<comment type="subunit">
    <text evidence="2 6">Heterotrimer of A, B and C subunits.</text>
</comment>
<reference evidence="7 8" key="1">
    <citation type="submission" date="2016-10" db="EMBL/GenBank/DDBJ databases">
        <authorList>
            <person name="de Groot N.N."/>
        </authorList>
    </citation>
    <scope>NUCLEOTIDE SEQUENCE [LARGE SCALE GENOMIC DNA]</scope>
    <source>
        <strain evidence="7 8">ATCC BAA-466</strain>
    </source>
</reference>
<comment type="catalytic activity">
    <reaction evidence="4 6">
        <text>L-aspartyl-tRNA(Asn) + L-glutamine + ATP + H2O = L-asparaginyl-tRNA(Asn) + L-glutamate + ADP + phosphate + 2 H(+)</text>
        <dbReference type="Rhea" id="RHEA:14513"/>
        <dbReference type="Rhea" id="RHEA-COMP:9674"/>
        <dbReference type="Rhea" id="RHEA-COMP:9677"/>
        <dbReference type="ChEBI" id="CHEBI:15377"/>
        <dbReference type="ChEBI" id="CHEBI:15378"/>
        <dbReference type="ChEBI" id="CHEBI:29985"/>
        <dbReference type="ChEBI" id="CHEBI:30616"/>
        <dbReference type="ChEBI" id="CHEBI:43474"/>
        <dbReference type="ChEBI" id="CHEBI:58359"/>
        <dbReference type="ChEBI" id="CHEBI:78515"/>
        <dbReference type="ChEBI" id="CHEBI:78516"/>
        <dbReference type="ChEBI" id="CHEBI:456216"/>
    </reaction>
</comment>
<dbReference type="PANTHER" id="PTHR15004:SF0">
    <property type="entry name" value="GLUTAMYL-TRNA(GLN) AMIDOTRANSFERASE SUBUNIT C, MITOCHONDRIAL"/>
    <property type="match status" value="1"/>
</dbReference>
<dbReference type="Gene3D" id="1.10.20.60">
    <property type="entry name" value="Glu-tRNAGln amidotransferase C subunit, N-terminal domain"/>
    <property type="match status" value="1"/>
</dbReference>
<dbReference type="GO" id="GO:0006450">
    <property type="term" value="P:regulation of translational fidelity"/>
    <property type="evidence" value="ECO:0007669"/>
    <property type="project" value="InterPro"/>
</dbReference>
<keyword evidence="6" id="KW-0067">ATP-binding</keyword>
<gene>
    <name evidence="6" type="primary">gatC</name>
    <name evidence="7" type="ORF">SAMN05421791_10613</name>
</gene>
<dbReference type="GO" id="GO:0005524">
    <property type="term" value="F:ATP binding"/>
    <property type="evidence" value="ECO:0007669"/>
    <property type="project" value="UniProtKB-KW"/>
</dbReference>
<evidence type="ECO:0000256" key="1">
    <source>
        <dbReference type="ARBA" id="ARBA00010757"/>
    </source>
</evidence>
<keyword evidence="8" id="KW-1185">Reference proteome</keyword>
<dbReference type="PANTHER" id="PTHR15004">
    <property type="entry name" value="GLUTAMYL-TRNA(GLN) AMIDOTRANSFERASE SUBUNIT C, MITOCHONDRIAL"/>
    <property type="match status" value="1"/>
</dbReference>
<dbReference type="STRING" id="120956.SAMN05421791_10613"/>
<evidence type="ECO:0000313" key="7">
    <source>
        <dbReference type="EMBL" id="SDG34461.1"/>
    </source>
</evidence>
<evidence type="ECO:0000256" key="3">
    <source>
        <dbReference type="ARBA" id="ARBA00024799"/>
    </source>
</evidence>
<dbReference type="InterPro" id="IPR003837">
    <property type="entry name" value="GatC"/>
</dbReference>
<dbReference type="GO" id="GO:0070681">
    <property type="term" value="P:glutaminyl-tRNAGln biosynthesis via transamidation"/>
    <property type="evidence" value="ECO:0007669"/>
    <property type="project" value="TreeGrafter"/>
</dbReference>
<dbReference type="EC" id="6.3.5.-" evidence="6"/>
<keyword evidence="6" id="KW-0436">Ligase</keyword>
<dbReference type="OrthoDB" id="9813938at2"/>
<dbReference type="AlphaFoldDB" id="A0A1G7TGZ0"/>
<dbReference type="GO" id="GO:0050566">
    <property type="term" value="F:asparaginyl-tRNA synthase (glutamine-hydrolyzing) activity"/>
    <property type="evidence" value="ECO:0007669"/>
    <property type="project" value="RHEA"/>
</dbReference>
<keyword evidence="6" id="KW-0648">Protein biosynthesis</keyword>
<dbReference type="Proteomes" id="UP000199708">
    <property type="component" value="Unassembled WGS sequence"/>
</dbReference>
<dbReference type="GO" id="GO:0006412">
    <property type="term" value="P:translation"/>
    <property type="evidence" value="ECO:0007669"/>
    <property type="project" value="UniProtKB-UniRule"/>
</dbReference>
<evidence type="ECO:0000256" key="4">
    <source>
        <dbReference type="ARBA" id="ARBA00047380"/>
    </source>
</evidence>
<organism evidence="7 8">
    <name type="scientific">Facklamia miroungae</name>
    <dbReference type="NCBI Taxonomy" id="120956"/>
    <lineage>
        <taxon>Bacteria</taxon>
        <taxon>Bacillati</taxon>
        <taxon>Bacillota</taxon>
        <taxon>Bacilli</taxon>
        <taxon>Lactobacillales</taxon>
        <taxon>Aerococcaceae</taxon>
        <taxon>Facklamia</taxon>
    </lineage>
</organism>
<comment type="similarity">
    <text evidence="1 6">Belongs to the GatC family.</text>
</comment>
<evidence type="ECO:0000256" key="5">
    <source>
        <dbReference type="ARBA" id="ARBA00047913"/>
    </source>
</evidence>
<keyword evidence="6" id="KW-0547">Nucleotide-binding</keyword>
<keyword evidence="7" id="KW-0808">Transferase</keyword>
<evidence type="ECO:0000313" key="8">
    <source>
        <dbReference type="Proteomes" id="UP000199708"/>
    </source>
</evidence>
<comment type="catalytic activity">
    <reaction evidence="5 6">
        <text>L-glutamyl-tRNA(Gln) + L-glutamine + ATP + H2O = L-glutaminyl-tRNA(Gln) + L-glutamate + ADP + phosphate + H(+)</text>
        <dbReference type="Rhea" id="RHEA:17521"/>
        <dbReference type="Rhea" id="RHEA-COMP:9681"/>
        <dbReference type="Rhea" id="RHEA-COMP:9684"/>
        <dbReference type="ChEBI" id="CHEBI:15377"/>
        <dbReference type="ChEBI" id="CHEBI:15378"/>
        <dbReference type="ChEBI" id="CHEBI:29985"/>
        <dbReference type="ChEBI" id="CHEBI:30616"/>
        <dbReference type="ChEBI" id="CHEBI:43474"/>
        <dbReference type="ChEBI" id="CHEBI:58359"/>
        <dbReference type="ChEBI" id="CHEBI:78520"/>
        <dbReference type="ChEBI" id="CHEBI:78521"/>
        <dbReference type="ChEBI" id="CHEBI:456216"/>
    </reaction>
</comment>
<evidence type="ECO:0000256" key="2">
    <source>
        <dbReference type="ARBA" id="ARBA00011123"/>
    </source>
</evidence>
<dbReference type="GO" id="GO:0050567">
    <property type="term" value="F:glutaminyl-tRNA synthase (glutamine-hydrolyzing) activity"/>
    <property type="evidence" value="ECO:0007669"/>
    <property type="project" value="UniProtKB-UniRule"/>
</dbReference>
<protein>
    <recommendedName>
        <fullName evidence="6">Aspartyl/glutamyl-tRNA(Asn/Gln) amidotransferase subunit C</fullName>
        <shortName evidence="6">Asp/Glu-ADT subunit C</shortName>
        <ecNumber evidence="6">6.3.5.-</ecNumber>
    </recommendedName>
</protein>
<proteinExistence type="inferred from homology"/>
<name>A0A1G7TGZ0_9LACT</name>
<dbReference type="Pfam" id="PF02686">
    <property type="entry name" value="GatC"/>
    <property type="match status" value="1"/>
</dbReference>
<dbReference type="GO" id="GO:0016740">
    <property type="term" value="F:transferase activity"/>
    <property type="evidence" value="ECO:0007669"/>
    <property type="project" value="UniProtKB-KW"/>
</dbReference>